<dbReference type="GO" id="GO:0006629">
    <property type="term" value="P:lipid metabolic process"/>
    <property type="evidence" value="ECO:0007669"/>
    <property type="project" value="UniProtKB-KW"/>
</dbReference>
<dbReference type="AlphaFoldDB" id="A0A2V4B9G6"/>
<keyword evidence="7" id="KW-1185">Reference proteome</keyword>
<dbReference type="PANTHER" id="PTHR37323">
    <property type="entry name" value="GCN5-RELATED N-ACETYLTRANSFERASE"/>
    <property type="match status" value="1"/>
</dbReference>
<name>A0A2V4B9G6_9PSEU</name>
<dbReference type="Gene3D" id="3.40.630.30">
    <property type="match status" value="1"/>
</dbReference>
<dbReference type="Proteomes" id="UP000249915">
    <property type="component" value="Unassembled WGS sequence"/>
</dbReference>
<dbReference type="PANTHER" id="PTHR37323:SF1">
    <property type="entry name" value="L-ORNITHINE N(ALPHA)-ACYLTRANSFERASE"/>
    <property type="match status" value="1"/>
</dbReference>
<keyword evidence="2" id="KW-0444">Lipid biosynthesis</keyword>
<accession>A0A2V4B9G6</accession>
<evidence type="ECO:0000256" key="3">
    <source>
        <dbReference type="ARBA" id="ARBA00022679"/>
    </source>
</evidence>
<sequence length="249" mass="27213">MPSLSTVPRSAYAASIAHTPEQVLAAQRLRTSVFGGELGAALPGELDTDSFDAVCDHLVVEHQPTGEVVGTYRLLPPGRTDRLYSAGEFDLGSLDPLRASLVEAGRSCVHPDHRGGAVITLMWSALARYTLLSGHRYLAGCASVPLADGGRAAESTWRLGQARHRAPAEYRVAPHRPWEPEVPRQDRPSYAHVPPLLRGYLRLGAWVCGPPAHDPEFGVADFFVLLPLDRIDERYLRFFLGDSGSEKTR</sequence>
<protein>
    <submittedName>
        <fullName evidence="6">Uncharacterized protein</fullName>
    </submittedName>
</protein>
<dbReference type="OrthoDB" id="9787072at2"/>
<comment type="caution">
    <text evidence="6">The sequence shown here is derived from an EMBL/GenBank/DDBJ whole genome shotgun (WGS) entry which is preliminary data.</text>
</comment>
<gene>
    <name evidence="6" type="ORF">BAY60_06650</name>
</gene>
<dbReference type="RefSeq" id="WP_112280029.1">
    <property type="nucleotide sequence ID" value="NZ_MASW01000001.1"/>
</dbReference>
<proteinExistence type="predicted"/>
<keyword evidence="3" id="KW-0808">Transferase</keyword>
<evidence type="ECO:0000256" key="1">
    <source>
        <dbReference type="ARBA" id="ARBA00005189"/>
    </source>
</evidence>
<evidence type="ECO:0000313" key="7">
    <source>
        <dbReference type="Proteomes" id="UP000249915"/>
    </source>
</evidence>
<reference evidence="6 7" key="1">
    <citation type="submission" date="2016-07" db="EMBL/GenBank/DDBJ databases">
        <title>Draft genome sequence of Prauserella muralis DSM 45305, isolated from a mould-covered wall in an indoor environment.</title>
        <authorList>
            <person name="Ruckert C."/>
            <person name="Albersmeier A."/>
            <person name="Jiang C.-L."/>
            <person name="Jiang Y."/>
            <person name="Kalinowski J."/>
            <person name="Schneider O."/>
            <person name="Winkler A."/>
            <person name="Zotchev S.B."/>
        </authorList>
    </citation>
    <scope>NUCLEOTIDE SEQUENCE [LARGE SCALE GENOMIC DNA]</scope>
    <source>
        <strain evidence="6 7">DSM 45305</strain>
    </source>
</reference>
<evidence type="ECO:0000256" key="4">
    <source>
        <dbReference type="ARBA" id="ARBA00023098"/>
    </source>
</evidence>
<keyword evidence="5" id="KW-0012">Acyltransferase</keyword>
<keyword evidence="4" id="KW-0443">Lipid metabolism</keyword>
<evidence type="ECO:0000313" key="6">
    <source>
        <dbReference type="EMBL" id="PXY31994.1"/>
    </source>
</evidence>
<dbReference type="GO" id="GO:0016746">
    <property type="term" value="F:acyltransferase activity"/>
    <property type="evidence" value="ECO:0007669"/>
    <property type="project" value="UniProtKB-KW"/>
</dbReference>
<dbReference type="SUPFAM" id="SSF55729">
    <property type="entry name" value="Acyl-CoA N-acyltransferases (Nat)"/>
    <property type="match status" value="1"/>
</dbReference>
<dbReference type="InterPro" id="IPR052351">
    <property type="entry name" value="Ornithine_N-alpha-AT"/>
</dbReference>
<dbReference type="EMBL" id="MASW01000001">
    <property type="protein sequence ID" value="PXY31994.1"/>
    <property type="molecule type" value="Genomic_DNA"/>
</dbReference>
<evidence type="ECO:0000256" key="5">
    <source>
        <dbReference type="ARBA" id="ARBA00023315"/>
    </source>
</evidence>
<comment type="pathway">
    <text evidence="1">Lipid metabolism.</text>
</comment>
<evidence type="ECO:0000256" key="2">
    <source>
        <dbReference type="ARBA" id="ARBA00022516"/>
    </source>
</evidence>
<dbReference type="Pfam" id="PF13444">
    <property type="entry name" value="Acetyltransf_5"/>
    <property type="match status" value="1"/>
</dbReference>
<organism evidence="6 7">
    <name type="scientific">Prauserella muralis</name>
    <dbReference type="NCBI Taxonomy" id="588067"/>
    <lineage>
        <taxon>Bacteria</taxon>
        <taxon>Bacillati</taxon>
        <taxon>Actinomycetota</taxon>
        <taxon>Actinomycetes</taxon>
        <taxon>Pseudonocardiales</taxon>
        <taxon>Pseudonocardiaceae</taxon>
        <taxon>Prauserella</taxon>
    </lineage>
</organism>
<dbReference type="InterPro" id="IPR016181">
    <property type="entry name" value="Acyl_CoA_acyltransferase"/>
</dbReference>